<evidence type="ECO:0000259" key="1">
    <source>
        <dbReference type="Pfam" id="PF02464"/>
    </source>
</evidence>
<dbReference type="InterPro" id="IPR008136">
    <property type="entry name" value="CinA_C"/>
</dbReference>
<dbReference type="EMBL" id="JACOQH010000002">
    <property type="protein sequence ID" value="MBC5753185.1"/>
    <property type="molecule type" value="Genomic_DNA"/>
</dbReference>
<gene>
    <name evidence="2" type="ORF">H8Z76_03930</name>
</gene>
<dbReference type="SUPFAM" id="SSF142433">
    <property type="entry name" value="CinA-like"/>
    <property type="match status" value="1"/>
</dbReference>
<evidence type="ECO:0000313" key="3">
    <source>
        <dbReference type="Proteomes" id="UP000621540"/>
    </source>
</evidence>
<organism evidence="2 3">
    <name type="scientific">Roseburia yibonii</name>
    <dbReference type="NCBI Taxonomy" id="2763063"/>
    <lineage>
        <taxon>Bacteria</taxon>
        <taxon>Bacillati</taxon>
        <taxon>Bacillota</taxon>
        <taxon>Clostridia</taxon>
        <taxon>Lachnospirales</taxon>
        <taxon>Lachnospiraceae</taxon>
        <taxon>Roseburia</taxon>
    </lineage>
</organism>
<name>A0ABR7I8D4_9FIRM</name>
<dbReference type="NCBIfam" id="TIGR00199">
    <property type="entry name" value="PncC_domain"/>
    <property type="match status" value="1"/>
</dbReference>
<comment type="caution">
    <text evidence="2">The sequence shown here is derived from an EMBL/GenBank/DDBJ whole genome shotgun (WGS) entry which is preliminary data.</text>
</comment>
<reference evidence="2 3" key="1">
    <citation type="submission" date="2020-08" db="EMBL/GenBank/DDBJ databases">
        <title>Genome public.</title>
        <authorList>
            <person name="Liu C."/>
            <person name="Sun Q."/>
        </authorList>
    </citation>
    <scope>NUCLEOTIDE SEQUENCE [LARGE SCALE GENOMIC DNA]</scope>
    <source>
        <strain evidence="2 3">BX0805</strain>
    </source>
</reference>
<dbReference type="Gene3D" id="3.90.950.20">
    <property type="entry name" value="CinA-like"/>
    <property type="match status" value="1"/>
</dbReference>
<dbReference type="InterPro" id="IPR036653">
    <property type="entry name" value="CinA-like_C"/>
</dbReference>
<keyword evidence="3" id="KW-1185">Reference proteome</keyword>
<feature type="domain" description="CinA C-terminal" evidence="1">
    <location>
        <begin position="2"/>
        <end position="153"/>
    </location>
</feature>
<dbReference type="RefSeq" id="WP_147618078.1">
    <property type="nucleotide sequence ID" value="NZ_JACOQH010000002.1"/>
</dbReference>
<protein>
    <submittedName>
        <fullName evidence="2">CinA family protein</fullName>
    </submittedName>
</protein>
<dbReference type="Pfam" id="PF02464">
    <property type="entry name" value="CinA"/>
    <property type="match status" value="1"/>
</dbReference>
<dbReference type="Proteomes" id="UP000621540">
    <property type="component" value="Unassembled WGS sequence"/>
</dbReference>
<proteinExistence type="predicted"/>
<sequence>MTLEEEVVSLLREHHLTITTAESCTGGLIAGTLINVAGVSEYLKEAYITYSDEAKEKLLGVDPKIIETYTVVSRETAEAMAYGGAKAAGSNICVSATGIAGPDGGSLDQPVGLVYIGCAINDEVSAKRFVFEGDRQTVRKHAVTEALCFVKEKILELDEETK</sequence>
<evidence type="ECO:0000313" key="2">
    <source>
        <dbReference type="EMBL" id="MBC5753185.1"/>
    </source>
</evidence>
<accession>A0ABR7I8D4</accession>